<dbReference type="GO" id="GO:0031564">
    <property type="term" value="P:transcription antitermination"/>
    <property type="evidence" value="ECO:0007669"/>
    <property type="project" value="UniProtKB-KW"/>
</dbReference>
<dbReference type="Gene3D" id="3.30.300.20">
    <property type="match status" value="1"/>
</dbReference>
<dbReference type="InterPro" id="IPR010995">
    <property type="entry name" value="DNA_repair_Rad51/TF_NusA_a-hlx"/>
</dbReference>
<dbReference type="SUPFAM" id="SSF54814">
    <property type="entry name" value="Prokaryotic type KH domain (KH-domain type II)"/>
    <property type="match status" value="1"/>
</dbReference>
<dbReference type="InterPro" id="IPR009019">
    <property type="entry name" value="KH_sf_prok-type"/>
</dbReference>
<feature type="region of interest" description="Disordered" evidence="7">
    <location>
        <begin position="133"/>
        <end position="185"/>
    </location>
</feature>
<keyword evidence="4" id="KW-0694">RNA-binding</keyword>
<evidence type="ECO:0000256" key="4">
    <source>
        <dbReference type="ARBA" id="ARBA00022884"/>
    </source>
</evidence>
<feature type="domain" description="K Homology" evidence="8">
    <location>
        <begin position="9"/>
        <end position="121"/>
    </location>
</feature>
<dbReference type="GO" id="GO:0006353">
    <property type="term" value="P:DNA-templated transcription termination"/>
    <property type="evidence" value="ECO:0007669"/>
    <property type="project" value="UniProtKB-KW"/>
</dbReference>
<dbReference type="PANTHER" id="PTHR22648">
    <property type="entry name" value="TRANSCRIPTION TERMINATION FACTOR NUSA"/>
    <property type="match status" value="1"/>
</dbReference>
<keyword evidence="6" id="KW-0804">Transcription</keyword>
<dbReference type="AlphaFoldDB" id="A0A3B0VM77"/>
<dbReference type="GO" id="GO:0005829">
    <property type="term" value="C:cytosol"/>
    <property type="evidence" value="ECO:0007669"/>
    <property type="project" value="TreeGrafter"/>
</dbReference>
<dbReference type="FunFam" id="3.30.300.20:FF:000005">
    <property type="entry name" value="Transcription termination/antitermination protein NusA"/>
    <property type="match status" value="1"/>
</dbReference>
<protein>
    <submittedName>
        <fullName evidence="9">Transcription termination protein NusA</fullName>
    </submittedName>
</protein>
<dbReference type="Gene3D" id="1.10.150.20">
    <property type="entry name" value="5' to 3' exonuclease, C-terminal subdomain"/>
    <property type="match status" value="1"/>
</dbReference>
<dbReference type="GO" id="GO:0000166">
    <property type="term" value="F:nucleotide binding"/>
    <property type="evidence" value="ECO:0007669"/>
    <property type="project" value="InterPro"/>
</dbReference>
<dbReference type="InterPro" id="IPR004087">
    <property type="entry name" value="KH_dom"/>
</dbReference>
<name>A0A3B0VM77_9ZZZZ</name>
<keyword evidence="2" id="KW-0963">Cytoplasm</keyword>
<evidence type="ECO:0000256" key="6">
    <source>
        <dbReference type="ARBA" id="ARBA00023163"/>
    </source>
</evidence>
<evidence type="ECO:0000256" key="2">
    <source>
        <dbReference type="ARBA" id="ARBA00022490"/>
    </source>
</evidence>
<proteinExistence type="predicted"/>
<dbReference type="SUPFAM" id="SSF47794">
    <property type="entry name" value="Rad51 N-terminal domain-like"/>
    <property type="match status" value="1"/>
</dbReference>
<dbReference type="SMART" id="SM00322">
    <property type="entry name" value="KH"/>
    <property type="match status" value="1"/>
</dbReference>
<evidence type="ECO:0000256" key="7">
    <source>
        <dbReference type="SAM" id="MobiDB-lite"/>
    </source>
</evidence>
<accession>A0A3B0VM77</accession>
<evidence type="ECO:0000256" key="5">
    <source>
        <dbReference type="ARBA" id="ARBA00023015"/>
    </source>
</evidence>
<evidence type="ECO:0000259" key="8">
    <source>
        <dbReference type="SMART" id="SM00322"/>
    </source>
</evidence>
<sequence length="185" mass="19756">VSMVVVDEERKTLMVIVVNDQLSLAIGRGGQNVRLASELLGWRIDVKSEEKYSQLMEDDYQSLTAVAGIDKRQADLLYENGINSVTELSLAEPGEIATLLEITEPEAEALKEAAAVSLAAEQTGAEDVVAEPEVTGVEDTAEVEKLEVDAAASESPRAETPEAEKVEAEDDGAAVPEKTVAAEEE</sequence>
<organism evidence="9">
    <name type="scientific">hydrothermal vent metagenome</name>
    <dbReference type="NCBI Taxonomy" id="652676"/>
    <lineage>
        <taxon>unclassified sequences</taxon>
        <taxon>metagenomes</taxon>
        <taxon>ecological metagenomes</taxon>
    </lineage>
</organism>
<evidence type="ECO:0000256" key="1">
    <source>
        <dbReference type="ARBA" id="ARBA00022472"/>
    </source>
</evidence>
<dbReference type="InterPro" id="IPR015946">
    <property type="entry name" value="KH_dom-like_a/b"/>
</dbReference>
<gene>
    <name evidence="9" type="ORF">MNBD_DELTA03-595</name>
</gene>
<feature type="non-terminal residue" evidence="9">
    <location>
        <position position="1"/>
    </location>
</feature>
<dbReference type="PROSITE" id="PS50084">
    <property type="entry name" value="KH_TYPE_1"/>
    <property type="match status" value="1"/>
</dbReference>
<evidence type="ECO:0000313" key="9">
    <source>
        <dbReference type="EMBL" id="VAW40172.1"/>
    </source>
</evidence>
<reference evidence="9" key="1">
    <citation type="submission" date="2018-06" db="EMBL/GenBank/DDBJ databases">
        <authorList>
            <person name="Zhirakovskaya E."/>
        </authorList>
    </citation>
    <scope>NUCLEOTIDE SEQUENCE</scope>
</reference>
<dbReference type="PANTHER" id="PTHR22648:SF0">
    <property type="entry name" value="TRANSCRIPTION TERMINATION_ANTITERMINATION PROTEIN NUSA"/>
    <property type="match status" value="1"/>
</dbReference>
<keyword evidence="5" id="KW-0805">Transcription regulation</keyword>
<keyword evidence="1" id="KW-0806">Transcription termination</keyword>
<dbReference type="GO" id="GO:0003723">
    <property type="term" value="F:RNA binding"/>
    <property type="evidence" value="ECO:0007669"/>
    <property type="project" value="UniProtKB-KW"/>
</dbReference>
<keyword evidence="3" id="KW-0889">Transcription antitermination</keyword>
<dbReference type="EMBL" id="UOEX01000323">
    <property type="protein sequence ID" value="VAW40172.1"/>
    <property type="molecule type" value="Genomic_DNA"/>
</dbReference>
<dbReference type="InterPro" id="IPR058582">
    <property type="entry name" value="KH_NusA_2nd"/>
</dbReference>
<dbReference type="InterPro" id="IPR030842">
    <property type="entry name" value="TF_NusA_bacterial"/>
</dbReference>
<evidence type="ECO:0000256" key="3">
    <source>
        <dbReference type="ARBA" id="ARBA00022814"/>
    </source>
</evidence>
<feature type="compositionally biased region" description="Basic and acidic residues" evidence="7">
    <location>
        <begin position="156"/>
        <end position="166"/>
    </location>
</feature>
<dbReference type="CDD" id="cd22529">
    <property type="entry name" value="KH-II_NusA_rpt2"/>
    <property type="match status" value="1"/>
</dbReference>
<dbReference type="Pfam" id="PF26594">
    <property type="entry name" value="KH_NusA_2nd"/>
    <property type="match status" value="1"/>
</dbReference>